<dbReference type="GO" id="GO:0030313">
    <property type="term" value="C:cell envelope"/>
    <property type="evidence" value="ECO:0007669"/>
    <property type="project" value="UniProtKB-SubCell"/>
</dbReference>
<sequence>FGGPDLERAKLFVMFGTAEDHHSNPMKIELSKFKRNGGRFISINPVRTGYSAIADKWIPIKPGTDAALLLALIHELIKQGLYDRDFLVRYTNAPELVNIDTNSTEEGMFVRFELPPEEGCFDPQNKLWWDRELNKPISTHTEGVDPYILGEFKLEDGTPVKTAFQLLKE</sequence>
<dbReference type="SUPFAM" id="SSF53706">
    <property type="entry name" value="Formate dehydrogenase/DMSO reductase, domains 1-3"/>
    <property type="match status" value="1"/>
</dbReference>
<keyword evidence="5" id="KW-0560">Oxidoreductase</keyword>
<dbReference type="PANTHER" id="PTHR43598:SF5">
    <property type="entry name" value="DMSO REDUCTASE CHAIN A"/>
    <property type="match status" value="1"/>
</dbReference>
<dbReference type="InterPro" id="IPR006656">
    <property type="entry name" value="Mopterin_OxRdtase"/>
</dbReference>
<evidence type="ECO:0000259" key="6">
    <source>
        <dbReference type="Pfam" id="PF00384"/>
    </source>
</evidence>
<evidence type="ECO:0000313" key="8">
    <source>
        <dbReference type="Proteomes" id="UP000076962"/>
    </source>
</evidence>
<keyword evidence="4" id="KW-0479">Metal-binding</keyword>
<evidence type="ECO:0000256" key="4">
    <source>
        <dbReference type="ARBA" id="ARBA00022485"/>
    </source>
</evidence>
<comment type="caution">
    <text evidence="7">The sequence shown here is derived from an EMBL/GenBank/DDBJ whole genome shotgun (WGS) entry which is preliminary data.</text>
</comment>
<evidence type="ECO:0000313" key="7">
    <source>
        <dbReference type="EMBL" id="OAD20340.1"/>
    </source>
</evidence>
<accession>A0A176RX56</accession>
<dbReference type="Gene3D" id="3.40.228.10">
    <property type="entry name" value="Dimethylsulfoxide Reductase, domain 2"/>
    <property type="match status" value="1"/>
</dbReference>
<dbReference type="GO" id="GO:0051539">
    <property type="term" value="F:4 iron, 4 sulfur cluster binding"/>
    <property type="evidence" value="ECO:0007669"/>
    <property type="project" value="UniProtKB-KW"/>
</dbReference>
<evidence type="ECO:0000256" key="2">
    <source>
        <dbReference type="ARBA" id="ARBA00004196"/>
    </source>
</evidence>
<keyword evidence="8" id="KW-1185">Reference proteome</keyword>
<comment type="similarity">
    <text evidence="3">Belongs to the prokaryotic molybdopterin-containing oxidoreductase family.</text>
</comment>
<protein>
    <submittedName>
        <fullName evidence="7">Molybdopterin oxidoreductase family protein</fullName>
    </submittedName>
</protein>
<feature type="non-terminal residue" evidence="7">
    <location>
        <position position="1"/>
    </location>
</feature>
<gene>
    <name evidence="7" type="ORF">THIOM_003966</name>
</gene>
<proteinExistence type="inferred from homology"/>
<feature type="non-terminal residue" evidence="7">
    <location>
        <position position="169"/>
    </location>
</feature>
<evidence type="ECO:0000256" key="5">
    <source>
        <dbReference type="ARBA" id="ARBA00023002"/>
    </source>
</evidence>
<dbReference type="Proteomes" id="UP000076962">
    <property type="component" value="Unassembled WGS sequence"/>
</dbReference>
<keyword evidence="4" id="KW-0004">4Fe-4S</keyword>
<organism evidence="7 8">
    <name type="scientific">Candidatus Thiomargarita nelsonii</name>
    <dbReference type="NCBI Taxonomy" id="1003181"/>
    <lineage>
        <taxon>Bacteria</taxon>
        <taxon>Pseudomonadati</taxon>
        <taxon>Pseudomonadota</taxon>
        <taxon>Gammaproteobacteria</taxon>
        <taxon>Thiotrichales</taxon>
        <taxon>Thiotrichaceae</taxon>
        <taxon>Thiomargarita</taxon>
    </lineage>
</organism>
<dbReference type="EMBL" id="LUTY01002455">
    <property type="protein sequence ID" value="OAD20340.1"/>
    <property type="molecule type" value="Genomic_DNA"/>
</dbReference>
<comment type="cofactor">
    <cofactor evidence="1">
        <name>[4Fe-4S] cluster</name>
        <dbReference type="ChEBI" id="CHEBI:49883"/>
    </cofactor>
</comment>
<evidence type="ECO:0000256" key="3">
    <source>
        <dbReference type="ARBA" id="ARBA00010312"/>
    </source>
</evidence>
<reference evidence="7 8" key="1">
    <citation type="submission" date="2016-05" db="EMBL/GenBank/DDBJ databases">
        <title>Single-cell genome of chain-forming Candidatus Thiomargarita nelsonii and comparison to other large sulfur-oxidizing bacteria.</title>
        <authorList>
            <person name="Winkel M."/>
            <person name="Salman V."/>
            <person name="Woyke T."/>
            <person name="Schulz-Vogt H."/>
            <person name="Richter M."/>
            <person name="Flood B."/>
            <person name="Bailey J."/>
            <person name="Amann R."/>
            <person name="Mussmann M."/>
        </authorList>
    </citation>
    <scope>NUCLEOTIDE SEQUENCE [LARGE SCALE GENOMIC DNA]</scope>
    <source>
        <strain evidence="7 8">THI036</strain>
    </source>
</reference>
<keyword evidence="4" id="KW-0408">Iron</keyword>
<dbReference type="Pfam" id="PF00384">
    <property type="entry name" value="Molybdopterin"/>
    <property type="match status" value="1"/>
</dbReference>
<dbReference type="PANTHER" id="PTHR43598">
    <property type="entry name" value="TUNGSTEN-CONTAINING FORMYLMETHANOFURAN DEHYDROGENASE 2 SUBUNIT B"/>
    <property type="match status" value="1"/>
</dbReference>
<name>A0A176RX56_9GAMM</name>
<comment type="subcellular location">
    <subcellularLocation>
        <location evidence="2">Cell envelope</location>
    </subcellularLocation>
</comment>
<dbReference type="GO" id="GO:0016491">
    <property type="term" value="F:oxidoreductase activity"/>
    <property type="evidence" value="ECO:0007669"/>
    <property type="project" value="UniProtKB-KW"/>
</dbReference>
<dbReference type="AlphaFoldDB" id="A0A176RX56"/>
<keyword evidence="4" id="KW-0411">Iron-sulfur</keyword>
<evidence type="ECO:0000256" key="1">
    <source>
        <dbReference type="ARBA" id="ARBA00001966"/>
    </source>
</evidence>
<feature type="domain" description="Molybdopterin oxidoreductase" evidence="6">
    <location>
        <begin position="5"/>
        <end position="88"/>
    </location>
</feature>